<reference evidence="1 2" key="1">
    <citation type="submission" date="2015-03" db="EMBL/GenBank/DDBJ databases">
        <title>Genome assembly of Sandaracinus amylolyticus DSM 53668.</title>
        <authorList>
            <person name="Sharma G."/>
            <person name="Subramanian S."/>
        </authorList>
    </citation>
    <scope>NUCLEOTIDE SEQUENCE [LARGE SCALE GENOMIC DNA]</scope>
    <source>
        <strain evidence="1 2">DSM 53668</strain>
    </source>
</reference>
<gene>
    <name evidence="1" type="ORF">DB32_006590</name>
</gene>
<dbReference type="RefSeq" id="WP_053236484.1">
    <property type="nucleotide sequence ID" value="NZ_CP011125.1"/>
</dbReference>
<organism evidence="1 2">
    <name type="scientific">Sandaracinus amylolyticus</name>
    <dbReference type="NCBI Taxonomy" id="927083"/>
    <lineage>
        <taxon>Bacteria</taxon>
        <taxon>Pseudomonadati</taxon>
        <taxon>Myxococcota</taxon>
        <taxon>Polyangia</taxon>
        <taxon>Polyangiales</taxon>
        <taxon>Sandaracinaceae</taxon>
        <taxon>Sandaracinus</taxon>
    </lineage>
</organism>
<proteinExistence type="predicted"/>
<sequence>MDLRIDRAMSEPFWKELVDRLKDEERETHLDPIRREIEWRNPRATVERELLEEIAGALGRSERRVQDAITKVHALMDHEDDEVFERARREAMRLKRDLSIHREALRFPRDPEFDRRYPIPPARRR</sequence>
<dbReference type="STRING" id="927083.DB32_006590"/>
<protein>
    <submittedName>
        <fullName evidence="1">Uncharacterized protein</fullName>
    </submittedName>
</protein>
<dbReference type="EMBL" id="CP011125">
    <property type="protein sequence ID" value="AKF09441.1"/>
    <property type="molecule type" value="Genomic_DNA"/>
</dbReference>
<dbReference type="AlphaFoldDB" id="A0A0F6YMM5"/>
<accession>A0A0F6YMM5</accession>
<evidence type="ECO:0000313" key="2">
    <source>
        <dbReference type="Proteomes" id="UP000034883"/>
    </source>
</evidence>
<name>A0A0F6YMM5_9BACT</name>
<evidence type="ECO:0000313" key="1">
    <source>
        <dbReference type="EMBL" id="AKF09441.1"/>
    </source>
</evidence>
<dbReference type="OrthoDB" id="5516589at2"/>
<dbReference type="KEGG" id="samy:DB32_006590"/>
<dbReference type="Proteomes" id="UP000034883">
    <property type="component" value="Chromosome"/>
</dbReference>
<keyword evidence="2" id="KW-1185">Reference proteome</keyword>